<protein>
    <submittedName>
        <fullName evidence="2">Uncharacterized protein</fullName>
    </submittedName>
</protein>
<evidence type="ECO:0000313" key="3">
    <source>
        <dbReference type="Proteomes" id="UP000312512"/>
    </source>
</evidence>
<dbReference type="AlphaFoldDB" id="A0A5C4W5P5"/>
<feature type="compositionally biased region" description="Basic and acidic residues" evidence="1">
    <location>
        <begin position="50"/>
        <end position="62"/>
    </location>
</feature>
<reference evidence="2 3" key="1">
    <citation type="submission" date="2019-10" db="EMBL/GenBank/DDBJ databases">
        <title>Nonomuraea sp. nov., isolated from Phyllanthus amarus.</title>
        <authorList>
            <person name="Klykleung N."/>
            <person name="Tanasupawat S."/>
        </authorList>
    </citation>
    <scope>NUCLEOTIDE SEQUENCE [LARGE SCALE GENOMIC DNA]</scope>
    <source>
        <strain evidence="2 3">PA1-10</strain>
    </source>
</reference>
<organism evidence="2 3">
    <name type="scientific">Nonomuraea phyllanthi</name>
    <dbReference type="NCBI Taxonomy" id="2219224"/>
    <lineage>
        <taxon>Bacteria</taxon>
        <taxon>Bacillati</taxon>
        <taxon>Actinomycetota</taxon>
        <taxon>Actinomycetes</taxon>
        <taxon>Streptosporangiales</taxon>
        <taxon>Streptosporangiaceae</taxon>
        <taxon>Nonomuraea</taxon>
    </lineage>
</organism>
<proteinExistence type="predicted"/>
<feature type="compositionally biased region" description="Low complexity" evidence="1">
    <location>
        <begin position="1"/>
        <end position="15"/>
    </location>
</feature>
<dbReference type="EMBL" id="VDLX02000011">
    <property type="protein sequence ID" value="KAB8191762.1"/>
    <property type="molecule type" value="Genomic_DNA"/>
</dbReference>
<evidence type="ECO:0000256" key="1">
    <source>
        <dbReference type="SAM" id="MobiDB-lite"/>
    </source>
</evidence>
<feature type="region of interest" description="Disordered" evidence="1">
    <location>
        <begin position="1"/>
        <end position="62"/>
    </location>
</feature>
<gene>
    <name evidence="2" type="ORF">FH608_027730</name>
</gene>
<feature type="compositionally biased region" description="Basic and acidic residues" evidence="1">
    <location>
        <begin position="16"/>
        <end position="29"/>
    </location>
</feature>
<sequence length="62" mass="6493">MEIRAAGDSAAFALAADHEQAPATDHEQAPDAPGCPEAASGRRHAASDLQRLHDRLMGDLTT</sequence>
<evidence type="ECO:0000313" key="2">
    <source>
        <dbReference type="EMBL" id="KAB8191762.1"/>
    </source>
</evidence>
<name>A0A5C4W5P5_9ACTN</name>
<dbReference type="RefSeq" id="WP_139633557.1">
    <property type="nucleotide sequence ID" value="NZ_VDLX02000011.1"/>
</dbReference>
<keyword evidence="3" id="KW-1185">Reference proteome</keyword>
<comment type="caution">
    <text evidence="2">The sequence shown here is derived from an EMBL/GenBank/DDBJ whole genome shotgun (WGS) entry which is preliminary data.</text>
</comment>
<accession>A0A5C4W5P5</accession>
<dbReference type="Proteomes" id="UP000312512">
    <property type="component" value="Unassembled WGS sequence"/>
</dbReference>